<name>A0A1W2AGJ2_9BACT</name>
<dbReference type="EMBL" id="FWXY01000005">
    <property type="protein sequence ID" value="SMC59700.1"/>
    <property type="molecule type" value="Genomic_DNA"/>
</dbReference>
<accession>A0A1W2AGJ2</accession>
<proteinExistence type="predicted"/>
<protein>
    <recommendedName>
        <fullName evidence="3">DUF3089 domain-containing protein</fullName>
    </recommendedName>
</protein>
<gene>
    <name evidence="1" type="ORF">SAMN02746065_10559</name>
</gene>
<dbReference type="STRING" id="1121400.SAMN02746065_10559"/>
<keyword evidence="2" id="KW-1185">Reference proteome</keyword>
<dbReference type="InterPro" id="IPR029058">
    <property type="entry name" value="AB_hydrolase_fold"/>
</dbReference>
<sequence length="345" mass="39569">MKLNKTKLSLCKSKYILRVFEILFFIVFFATLCGCYDGHSDNNDNDLQTQIAYDDPYNWASLPSSIVKDVDVFYAYPTVYFDADPPNMDITDEKNRQDVIDKMNAQMGLYSPYTNIFAPYYRQMYRDGFDDLPAEEASELLNVAYEDIVCAFKYYMQNLNDGRPFILVGHSQGAGILVDLLRNEFHNESYMEKMIAAYTTGVSIMNSDTVNYPWIKIAQSATDLGVVIIYNTLDSQHYESSSFQTGSLCVNPLLWTTDTTYAPQTENLGAVWTDSDGNITQEIENFTDAQIRDDGALAVTTPDPDDYYDPDRQPYGGYHDYDQIFFYRNLQQNVADRIDAYYAKE</sequence>
<organism evidence="1 2">
    <name type="scientific">Desulfocicer vacuolatum DSM 3385</name>
    <dbReference type="NCBI Taxonomy" id="1121400"/>
    <lineage>
        <taxon>Bacteria</taxon>
        <taxon>Pseudomonadati</taxon>
        <taxon>Thermodesulfobacteriota</taxon>
        <taxon>Desulfobacteria</taxon>
        <taxon>Desulfobacterales</taxon>
        <taxon>Desulfobacteraceae</taxon>
        <taxon>Desulfocicer</taxon>
    </lineage>
</organism>
<evidence type="ECO:0008006" key="3">
    <source>
        <dbReference type="Google" id="ProtNLM"/>
    </source>
</evidence>
<dbReference type="Pfam" id="PF11288">
    <property type="entry name" value="DUF3089"/>
    <property type="match status" value="1"/>
</dbReference>
<reference evidence="1 2" key="1">
    <citation type="submission" date="2017-04" db="EMBL/GenBank/DDBJ databases">
        <authorList>
            <person name="Afonso C.L."/>
            <person name="Miller P.J."/>
            <person name="Scott M.A."/>
            <person name="Spackman E."/>
            <person name="Goraichik I."/>
            <person name="Dimitrov K.M."/>
            <person name="Suarez D.L."/>
            <person name="Swayne D.E."/>
        </authorList>
    </citation>
    <scope>NUCLEOTIDE SEQUENCE [LARGE SCALE GENOMIC DNA]</scope>
    <source>
        <strain evidence="1 2">DSM 3385</strain>
    </source>
</reference>
<evidence type="ECO:0000313" key="2">
    <source>
        <dbReference type="Proteomes" id="UP000192418"/>
    </source>
</evidence>
<dbReference type="AlphaFoldDB" id="A0A1W2AGJ2"/>
<dbReference type="SUPFAM" id="SSF53474">
    <property type="entry name" value="alpha/beta-Hydrolases"/>
    <property type="match status" value="1"/>
</dbReference>
<evidence type="ECO:0000313" key="1">
    <source>
        <dbReference type="EMBL" id="SMC59700.1"/>
    </source>
</evidence>
<dbReference type="InterPro" id="IPR021440">
    <property type="entry name" value="DUF3089"/>
</dbReference>
<dbReference type="PROSITE" id="PS51257">
    <property type="entry name" value="PROKAR_LIPOPROTEIN"/>
    <property type="match status" value="1"/>
</dbReference>
<dbReference type="Proteomes" id="UP000192418">
    <property type="component" value="Unassembled WGS sequence"/>
</dbReference>